<feature type="region of interest" description="Disordered" evidence="1">
    <location>
        <begin position="119"/>
        <end position="156"/>
    </location>
</feature>
<keyword evidence="3" id="KW-1185">Reference proteome</keyword>
<dbReference type="OrthoDB" id="9816296at2"/>
<evidence type="ECO:0000256" key="1">
    <source>
        <dbReference type="SAM" id="MobiDB-lite"/>
    </source>
</evidence>
<evidence type="ECO:0000313" key="2">
    <source>
        <dbReference type="EMBL" id="SNQ48868.1"/>
    </source>
</evidence>
<gene>
    <name evidence="2" type="ORF">FRACA_2860005</name>
</gene>
<proteinExistence type="predicted"/>
<organism evidence="2 3">
    <name type="scientific">Frankia canadensis</name>
    <dbReference type="NCBI Taxonomy" id="1836972"/>
    <lineage>
        <taxon>Bacteria</taxon>
        <taxon>Bacillati</taxon>
        <taxon>Actinomycetota</taxon>
        <taxon>Actinomycetes</taxon>
        <taxon>Frankiales</taxon>
        <taxon>Frankiaceae</taxon>
        <taxon>Frankia</taxon>
    </lineage>
</organism>
<dbReference type="EMBL" id="FZMO01000208">
    <property type="protein sequence ID" value="SNQ48868.1"/>
    <property type="molecule type" value="Genomic_DNA"/>
</dbReference>
<dbReference type="Proteomes" id="UP000234331">
    <property type="component" value="Unassembled WGS sequence"/>
</dbReference>
<dbReference type="AlphaFoldDB" id="A0A2I2KT69"/>
<name>A0A2I2KT69_9ACTN</name>
<sequence>MRLPPRPTGLPAAAAAVRQAFGGFDEVAPVVRELLRAPEGLLARLSDNERRREAALDLVRHEAPGLDETSARRLAAAVQTLTAASTWQSLRDYWDLDGAEAGEVAALAVEMLMRGARVGPAHREPARHRRGRDVRPRASRPSGSHRGVPHRVRDAA</sequence>
<dbReference type="RefSeq" id="WP_101832476.1">
    <property type="nucleotide sequence ID" value="NZ_FZMO01000208.1"/>
</dbReference>
<reference evidence="2 3" key="1">
    <citation type="submission" date="2017-06" db="EMBL/GenBank/DDBJ databases">
        <authorList>
            <person name="Kim H.J."/>
            <person name="Triplett B.A."/>
        </authorList>
    </citation>
    <scope>NUCLEOTIDE SEQUENCE [LARGE SCALE GENOMIC DNA]</scope>
    <source>
        <strain evidence="2">FRACA_ARgP5</strain>
    </source>
</reference>
<evidence type="ECO:0000313" key="3">
    <source>
        <dbReference type="Proteomes" id="UP000234331"/>
    </source>
</evidence>
<protein>
    <submittedName>
        <fullName evidence="2">Uncharacterized protein</fullName>
    </submittedName>
</protein>
<accession>A0A2I2KT69</accession>